<name>A0A6P5A4F9_BRABE</name>
<dbReference type="InterPro" id="IPR013783">
    <property type="entry name" value="Ig-like_fold"/>
</dbReference>
<dbReference type="AlphaFoldDB" id="A0A6P5A4F9"/>
<protein>
    <submittedName>
        <fullName evidence="6">Uncharacterized protein LOC109480336</fullName>
    </submittedName>
</protein>
<evidence type="ECO:0000259" key="4">
    <source>
        <dbReference type="PROSITE" id="PS50853"/>
    </source>
</evidence>
<keyword evidence="5" id="KW-1185">Reference proteome</keyword>
<gene>
    <name evidence="6" type="primary">LOC109480336</name>
</gene>
<accession>A0A6P5A4F9</accession>
<dbReference type="PROSITE" id="PS50853">
    <property type="entry name" value="FN3"/>
    <property type="match status" value="1"/>
</dbReference>
<proteinExistence type="predicted"/>
<feature type="region of interest" description="Disordered" evidence="1">
    <location>
        <begin position="189"/>
        <end position="215"/>
    </location>
</feature>
<dbReference type="InterPro" id="IPR003961">
    <property type="entry name" value="FN3_dom"/>
</dbReference>
<keyword evidence="3" id="KW-0732">Signal</keyword>
<dbReference type="SUPFAM" id="SSF49265">
    <property type="entry name" value="Fibronectin type III"/>
    <property type="match status" value="1"/>
</dbReference>
<feature type="compositionally biased region" description="Basic and acidic residues" evidence="1">
    <location>
        <begin position="192"/>
        <end position="215"/>
    </location>
</feature>
<dbReference type="Proteomes" id="UP000515135">
    <property type="component" value="Unplaced"/>
</dbReference>
<dbReference type="Gene3D" id="2.60.40.10">
    <property type="entry name" value="Immunoglobulins"/>
    <property type="match status" value="1"/>
</dbReference>
<dbReference type="KEGG" id="bbel:109480336"/>
<reference evidence="6" key="1">
    <citation type="submission" date="2025-08" db="UniProtKB">
        <authorList>
            <consortium name="RefSeq"/>
        </authorList>
    </citation>
    <scope>IDENTIFICATION</scope>
    <source>
        <tissue evidence="6">Gonad</tissue>
    </source>
</reference>
<keyword evidence="2" id="KW-0472">Membrane</keyword>
<dbReference type="GeneID" id="109480336"/>
<evidence type="ECO:0000313" key="6">
    <source>
        <dbReference type="RefSeq" id="XP_019638087.1"/>
    </source>
</evidence>
<keyword evidence="2" id="KW-1133">Transmembrane helix</keyword>
<keyword evidence="2" id="KW-0812">Transmembrane</keyword>
<dbReference type="CDD" id="cd00063">
    <property type="entry name" value="FN3"/>
    <property type="match status" value="1"/>
</dbReference>
<evidence type="ECO:0000256" key="3">
    <source>
        <dbReference type="SAM" id="SignalP"/>
    </source>
</evidence>
<evidence type="ECO:0000313" key="5">
    <source>
        <dbReference type="Proteomes" id="UP000515135"/>
    </source>
</evidence>
<dbReference type="InterPro" id="IPR036116">
    <property type="entry name" value="FN3_sf"/>
</dbReference>
<evidence type="ECO:0000256" key="1">
    <source>
        <dbReference type="SAM" id="MobiDB-lite"/>
    </source>
</evidence>
<feature type="transmembrane region" description="Helical" evidence="2">
    <location>
        <begin position="145"/>
        <end position="166"/>
    </location>
</feature>
<dbReference type="OrthoDB" id="10027965at2759"/>
<organism evidence="5 6">
    <name type="scientific">Branchiostoma belcheri</name>
    <name type="common">Amphioxus</name>
    <dbReference type="NCBI Taxonomy" id="7741"/>
    <lineage>
        <taxon>Eukaryota</taxon>
        <taxon>Metazoa</taxon>
        <taxon>Chordata</taxon>
        <taxon>Cephalochordata</taxon>
        <taxon>Leptocardii</taxon>
        <taxon>Amphioxiformes</taxon>
        <taxon>Branchiostomatidae</taxon>
        <taxon>Branchiostoma</taxon>
    </lineage>
</organism>
<feature type="domain" description="Fibronectin type-III" evidence="4">
    <location>
        <begin position="44"/>
        <end position="135"/>
    </location>
</feature>
<evidence type="ECO:0000256" key="2">
    <source>
        <dbReference type="SAM" id="Phobius"/>
    </source>
</evidence>
<feature type="signal peptide" evidence="3">
    <location>
        <begin position="1"/>
        <end position="23"/>
    </location>
</feature>
<dbReference type="RefSeq" id="XP_019638087.1">
    <property type="nucleotide sequence ID" value="XM_019782528.1"/>
</dbReference>
<feature type="chain" id="PRO_5028071863" evidence="3">
    <location>
        <begin position="24"/>
        <end position="215"/>
    </location>
</feature>
<sequence>MCCNMQLVCGTINLLLVLGKAASMPNSSPTTEAIRLAEDPVGNRTRRVSVGKVSSRAARIEWGDGSTGEDGFSRMLYHDLADEWRMQKHVIMKPEIRSYVLVNLKPRTKYEVCVFDPKFVHPPEVDCVTFKTKDDSEAFEFRVKAWGIVGGIGLLLLLVGAVYRVVVRYRKKRRNRGDNANGANLITVSDQLAREPEESTSDGRERSTVEILSRE</sequence>